<feature type="transmembrane region" description="Helical" evidence="7">
    <location>
        <begin position="167"/>
        <end position="188"/>
    </location>
</feature>
<comment type="caution">
    <text evidence="8">The sequence shown here is derived from an EMBL/GenBank/DDBJ whole genome shotgun (WGS) entry which is preliminary data.</text>
</comment>
<dbReference type="Pfam" id="PF01733">
    <property type="entry name" value="Nucleoside_tran"/>
    <property type="match status" value="1"/>
</dbReference>
<comment type="subcellular location">
    <subcellularLocation>
        <location evidence="1">Membrane</location>
        <topology evidence="1">Multi-pass membrane protein</topology>
    </subcellularLocation>
</comment>
<feature type="transmembrane region" description="Helical" evidence="7">
    <location>
        <begin position="126"/>
        <end position="147"/>
    </location>
</feature>
<keyword evidence="4 7" id="KW-0812">Transmembrane</keyword>
<feature type="transmembrane region" description="Helical" evidence="7">
    <location>
        <begin position="336"/>
        <end position="355"/>
    </location>
</feature>
<proteinExistence type="inferred from homology"/>
<evidence type="ECO:0000256" key="7">
    <source>
        <dbReference type="SAM" id="Phobius"/>
    </source>
</evidence>
<feature type="transmembrane region" description="Helical" evidence="7">
    <location>
        <begin position="395"/>
        <end position="418"/>
    </location>
</feature>
<evidence type="ECO:0000313" key="9">
    <source>
        <dbReference type="Proteomes" id="UP000825729"/>
    </source>
</evidence>
<evidence type="ECO:0000256" key="5">
    <source>
        <dbReference type="ARBA" id="ARBA00022989"/>
    </source>
</evidence>
<feature type="transmembrane region" description="Helical" evidence="7">
    <location>
        <begin position="69"/>
        <end position="88"/>
    </location>
</feature>
<evidence type="ECO:0000256" key="6">
    <source>
        <dbReference type="ARBA" id="ARBA00023136"/>
    </source>
</evidence>
<dbReference type="PANTHER" id="PTHR10332">
    <property type="entry name" value="EQUILIBRATIVE NUCLEOSIDE TRANSPORTER"/>
    <property type="match status" value="1"/>
</dbReference>
<keyword evidence="6 7" id="KW-0472">Membrane</keyword>
<dbReference type="PANTHER" id="PTHR10332:SF10">
    <property type="entry name" value="EQUILIBRATIVE NUCLEOSIDE TRANSPORTER 4"/>
    <property type="match status" value="1"/>
</dbReference>
<accession>A0AAV7EH53</accession>
<organism evidence="8 9">
    <name type="scientific">Aristolochia fimbriata</name>
    <name type="common">White veined hardy Dutchman's pipe vine</name>
    <dbReference type="NCBI Taxonomy" id="158543"/>
    <lineage>
        <taxon>Eukaryota</taxon>
        <taxon>Viridiplantae</taxon>
        <taxon>Streptophyta</taxon>
        <taxon>Embryophyta</taxon>
        <taxon>Tracheophyta</taxon>
        <taxon>Spermatophyta</taxon>
        <taxon>Magnoliopsida</taxon>
        <taxon>Magnoliidae</taxon>
        <taxon>Piperales</taxon>
        <taxon>Aristolochiaceae</taxon>
        <taxon>Aristolochia</taxon>
    </lineage>
</organism>
<name>A0AAV7EH53_ARIFI</name>
<feature type="transmembrane region" description="Helical" evidence="7">
    <location>
        <begin position="361"/>
        <end position="383"/>
    </location>
</feature>
<evidence type="ECO:0000256" key="2">
    <source>
        <dbReference type="ARBA" id="ARBA00007965"/>
    </source>
</evidence>
<dbReference type="EMBL" id="JAINDJ010000005">
    <property type="protein sequence ID" value="KAG9447400.1"/>
    <property type="molecule type" value="Genomic_DNA"/>
</dbReference>
<comment type="similarity">
    <text evidence="2">Belongs to the SLC29A/ENT transporter (TC 2.A.57) family.</text>
</comment>
<feature type="transmembrane region" description="Helical" evidence="7">
    <location>
        <begin position="300"/>
        <end position="324"/>
    </location>
</feature>
<evidence type="ECO:0000313" key="8">
    <source>
        <dbReference type="EMBL" id="KAG9447400.1"/>
    </source>
</evidence>
<dbReference type="PRINTS" id="PR01130">
    <property type="entry name" value="DERENTRNSPRT"/>
</dbReference>
<dbReference type="InterPro" id="IPR002259">
    <property type="entry name" value="Eqnu_transpt"/>
</dbReference>
<feature type="transmembrane region" description="Helical" evidence="7">
    <location>
        <begin position="268"/>
        <end position="288"/>
    </location>
</feature>
<keyword evidence="5 7" id="KW-1133">Transmembrane helix</keyword>
<evidence type="ECO:0008006" key="10">
    <source>
        <dbReference type="Google" id="ProtNLM"/>
    </source>
</evidence>
<dbReference type="GO" id="GO:0005886">
    <property type="term" value="C:plasma membrane"/>
    <property type="evidence" value="ECO:0007669"/>
    <property type="project" value="TreeGrafter"/>
</dbReference>
<reference evidence="8 9" key="1">
    <citation type="submission" date="2021-07" db="EMBL/GenBank/DDBJ databases">
        <title>The Aristolochia fimbriata genome: insights into angiosperm evolution, floral development and chemical biosynthesis.</title>
        <authorList>
            <person name="Jiao Y."/>
        </authorList>
    </citation>
    <scope>NUCLEOTIDE SEQUENCE [LARGE SCALE GENOMIC DNA]</scope>
    <source>
        <strain evidence="8">IBCAS-2021</strain>
        <tissue evidence="8">Leaf</tissue>
    </source>
</reference>
<gene>
    <name evidence="8" type="ORF">H6P81_013528</name>
</gene>
<evidence type="ECO:0000256" key="1">
    <source>
        <dbReference type="ARBA" id="ARBA00004141"/>
    </source>
</evidence>
<sequence>MGYSVAKGGNEVESQLLPPKSAEAPEDRFHLAYIVYFTLGTGFLLPWNAFITGVDYFDYLYPGVSVNRVFSVVYMVVTLVCLLLILGCAHKSSASFRINLGIALFVVSLLVVPVMDAVYIRGIRGLYSGYYVTVAAVGLAGVAEALVQGGVMGSAGELPERYMQATVAGTAASGVIVSLLRIFTKAIFPQNPQGLRSSACLYFGVSILFMAICLVCNNVAKKLPVIQHYNDLKLQAELDEQDNEKDDDSLNGSPCTSTLRDIVGRIKWYCFGIVLVYCVSLSIFPGHVTADAHSQVLRDWYPVLLVTCYNVSDLLGKGLLAIYLIEDAKIAVAASIVRILFYPLFIICLRGPIIFQGEIPVAILTCLLGMTNGYFSGVLMILAPKRVALQHSETVGFVLVLFVILGLATGSVSAFLWVF</sequence>
<dbReference type="AlphaFoldDB" id="A0AAV7EH53"/>
<dbReference type="PIRSF" id="PIRSF016379">
    <property type="entry name" value="ENT"/>
    <property type="match status" value="1"/>
</dbReference>
<keyword evidence="3" id="KW-0813">Transport</keyword>
<evidence type="ECO:0000256" key="3">
    <source>
        <dbReference type="ARBA" id="ARBA00022448"/>
    </source>
</evidence>
<feature type="transmembrane region" description="Helical" evidence="7">
    <location>
        <begin position="30"/>
        <end position="49"/>
    </location>
</feature>
<evidence type="ECO:0000256" key="4">
    <source>
        <dbReference type="ARBA" id="ARBA00022692"/>
    </source>
</evidence>
<keyword evidence="9" id="KW-1185">Reference proteome</keyword>
<feature type="transmembrane region" description="Helical" evidence="7">
    <location>
        <begin position="200"/>
        <end position="220"/>
    </location>
</feature>
<feature type="transmembrane region" description="Helical" evidence="7">
    <location>
        <begin position="100"/>
        <end position="120"/>
    </location>
</feature>
<protein>
    <recommendedName>
        <fullName evidence="10">Equilibrative nucleoside transporter 1</fullName>
    </recommendedName>
</protein>
<dbReference type="GO" id="GO:0005337">
    <property type="term" value="F:nucleoside transmembrane transporter activity"/>
    <property type="evidence" value="ECO:0007669"/>
    <property type="project" value="InterPro"/>
</dbReference>
<dbReference type="Proteomes" id="UP000825729">
    <property type="component" value="Unassembled WGS sequence"/>
</dbReference>